<evidence type="ECO:0000256" key="4">
    <source>
        <dbReference type="ARBA" id="ARBA00023136"/>
    </source>
</evidence>
<dbReference type="EMBL" id="CAWYQH010000097">
    <property type="protein sequence ID" value="CAK8683453.1"/>
    <property type="molecule type" value="Genomic_DNA"/>
</dbReference>
<dbReference type="Pfam" id="PF00002">
    <property type="entry name" value="7tm_2"/>
    <property type="match status" value="1"/>
</dbReference>
<dbReference type="InterPro" id="IPR050332">
    <property type="entry name" value="GPCR_2"/>
</dbReference>
<dbReference type="PANTHER" id="PTHR45620">
    <property type="entry name" value="PDF RECEPTOR-LIKE PROTEIN-RELATED"/>
    <property type="match status" value="1"/>
</dbReference>
<gene>
    <name evidence="6" type="ORF">CVLEPA_LOCUS14526</name>
</gene>
<evidence type="ECO:0000313" key="6">
    <source>
        <dbReference type="EMBL" id="CAK8683453.1"/>
    </source>
</evidence>
<keyword evidence="3" id="KW-1133">Transmembrane helix</keyword>
<comment type="caution">
    <text evidence="6">The sequence shown here is derived from an EMBL/GenBank/DDBJ whole genome shotgun (WGS) entry which is preliminary data.</text>
</comment>
<evidence type="ECO:0000256" key="5">
    <source>
        <dbReference type="SAM" id="MobiDB-lite"/>
    </source>
</evidence>
<feature type="compositionally biased region" description="Low complexity" evidence="5">
    <location>
        <begin position="152"/>
        <end position="163"/>
    </location>
</feature>
<keyword evidence="2" id="KW-0812">Transmembrane</keyword>
<organism evidence="6 7">
    <name type="scientific">Clavelina lepadiformis</name>
    <name type="common">Light-bulb sea squirt</name>
    <name type="synonym">Ascidia lepadiformis</name>
    <dbReference type="NCBI Taxonomy" id="159417"/>
    <lineage>
        <taxon>Eukaryota</taxon>
        <taxon>Metazoa</taxon>
        <taxon>Chordata</taxon>
        <taxon>Tunicata</taxon>
        <taxon>Ascidiacea</taxon>
        <taxon>Aplousobranchia</taxon>
        <taxon>Clavelinidae</taxon>
        <taxon>Clavelina</taxon>
    </lineage>
</organism>
<feature type="region of interest" description="Disordered" evidence="5">
    <location>
        <begin position="151"/>
        <end position="172"/>
    </location>
</feature>
<dbReference type="PANTHER" id="PTHR45620:SF16">
    <property type="entry name" value="GROWTH HORMONE RELEASING HORMONE RECEPTOR 2 PRECURSOR"/>
    <property type="match status" value="1"/>
</dbReference>
<evidence type="ECO:0000256" key="1">
    <source>
        <dbReference type="ARBA" id="ARBA00004141"/>
    </source>
</evidence>
<reference evidence="6 7" key="1">
    <citation type="submission" date="2024-02" db="EMBL/GenBank/DDBJ databases">
        <authorList>
            <person name="Daric V."/>
            <person name="Darras S."/>
        </authorList>
    </citation>
    <scope>NUCLEOTIDE SEQUENCE [LARGE SCALE GENOMIC DNA]</scope>
</reference>
<proteinExistence type="predicted"/>
<name>A0ABP0FUZ8_CLALP</name>
<keyword evidence="4" id="KW-0472">Membrane</keyword>
<dbReference type="Proteomes" id="UP001642483">
    <property type="component" value="Unassembled WGS sequence"/>
</dbReference>
<protein>
    <submittedName>
        <fullName evidence="6">Uncharacterized protein</fullName>
    </submittedName>
</protein>
<comment type="subcellular location">
    <subcellularLocation>
        <location evidence="1">Membrane</location>
        <topology evidence="1">Multi-pass membrane protein</topology>
    </subcellularLocation>
</comment>
<dbReference type="Gene3D" id="1.20.1070.10">
    <property type="entry name" value="Rhodopsin 7-helix transmembrane proteins"/>
    <property type="match status" value="1"/>
</dbReference>
<evidence type="ECO:0000313" key="7">
    <source>
        <dbReference type="Proteomes" id="UP001642483"/>
    </source>
</evidence>
<evidence type="ECO:0000256" key="3">
    <source>
        <dbReference type="ARBA" id="ARBA00022989"/>
    </source>
</evidence>
<dbReference type="InterPro" id="IPR000832">
    <property type="entry name" value="GPCR_2_secretin-like"/>
</dbReference>
<sequence>MAKYGLIGKIVIFTQPNLLLQTVLTSITWRKIRCIRNYIHICLMLSFLLRYVVNIVTLEIGLYNDNNDTLSHNDNDTFPENMTILKKNFDQYCDTSGNIGTRVGAFTAILYCFRNSDVQTEVKKFWRTKSMTFAASAFKTCSLTRRCFTRMSTSPTSDSPPHTFLGKKSPKSDHCQDLAEGFIKQSNIESKGRNLNFSISTKPLL</sequence>
<evidence type="ECO:0000256" key="2">
    <source>
        <dbReference type="ARBA" id="ARBA00022692"/>
    </source>
</evidence>
<accession>A0ABP0FUZ8</accession>
<keyword evidence="7" id="KW-1185">Reference proteome</keyword>